<dbReference type="AlphaFoldDB" id="A0A4Z1HQ44"/>
<accession>A0A4Z1HQ44</accession>
<keyword evidence="2" id="KW-1185">Reference proteome</keyword>
<gene>
    <name evidence="1" type="ORF">BCON_0210g00130</name>
</gene>
<dbReference type="OrthoDB" id="10465770at2759"/>
<comment type="caution">
    <text evidence="1">The sequence shown here is derived from an EMBL/GenBank/DDBJ whole genome shotgun (WGS) entry which is preliminary data.</text>
</comment>
<organism evidence="1 2">
    <name type="scientific">Botryotinia convoluta</name>
    <dbReference type="NCBI Taxonomy" id="54673"/>
    <lineage>
        <taxon>Eukaryota</taxon>
        <taxon>Fungi</taxon>
        <taxon>Dikarya</taxon>
        <taxon>Ascomycota</taxon>
        <taxon>Pezizomycotina</taxon>
        <taxon>Leotiomycetes</taxon>
        <taxon>Helotiales</taxon>
        <taxon>Sclerotiniaceae</taxon>
        <taxon>Botryotinia</taxon>
    </lineage>
</organism>
<evidence type="ECO:0000313" key="1">
    <source>
        <dbReference type="EMBL" id="TGO49432.1"/>
    </source>
</evidence>
<evidence type="ECO:0000313" key="2">
    <source>
        <dbReference type="Proteomes" id="UP000297527"/>
    </source>
</evidence>
<protein>
    <submittedName>
        <fullName evidence="1">Uncharacterized protein</fullName>
    </submittedName>
</protein>
<reference evidence="1 2" key="1">
    <citation type="submission" date="2017-12" db="EMBL/GenBank/DDBJ databases">
        <title>Comparative genomics of Botrytis spp.</title>
        <authorList>
            <person name="Valero-Jimenez C.A."/>
            <person name="Tapia P."/>
            <person name="Veloso J."/>
            <person name="Silva-Moreno E."/>
            <person name="Staats M."/>
            <person name="Valdes J.H."/>
            <person name="Van Kan J.A.L."/>
        </authorList>
    </citation>
    <scope>NUCLEOTIDE SEQUENCE [LARGE SCALE GENOMIC DNA]</scope>
    <source>
        <strain evidence="1 2">MUCL11595</strain>
    </source>
</reference>
<sequence>MTISSFTQANGGDEVVRCAMLSLIWRKGETLQTEGNLKVEGLSDLNWTKGSKNFETTLGRDGVGGS</sequence>
<name>A0A4Z1HQ44_9HELO</name>
<dbReference type="EMBL" id="PQXN01000209">
    <property type="protein sequence ID" value="TGO49432.1"/>
    <property type="molecule type" value="Genomic_DNA"/>
</dbReference>
<proteinExistence type="predicted"/>
<dbReference type="Proteomes" id="UP000297527">
    <property type="component" value="Unassembled WGS sequence"/>
</dbReference>